<protein>
    <submittedName>
        <fullName evidence="2">Uncharacterized protein</fullName>
    </submittedName>
</protein>
<feature type="compositionally biased region" description="Polar residues" evidence="1">
    <location>
        <begin position="57"/>
        <end position="68"/>
    </location>
</feature>
<name>A0A3S5BS30_9PLAT</name>
<accession>A0A3S5BS30</accession>
<gene>
    <name evidence="2" type="ORF">PXEA_LOCUS30553</name>
</gene>
<comment type="caution">
    <text evidence="2">The sequence shown here is derived from an EMBL/GenBank/DDBJ whole genome shotgun (WGS) entry which is preliminary data.</text>
</comment>
<evidence type="ECO:0000313" key="3">
    <source>
        <dbReference type="Proteomes" id="UP000784294"/>
    </source>
</evidence>
<dbReference type="AlphaFoldDB" id="A0A3S5BS30"/>
<keyword evidence="3" id="KW-1185">Reference proteome</keyword>
<evidence type="ECO:0000256" key="1">
    <source>
        <dbReference type="SAM" id="MobiDB-lite"/>
    </source>
</evidence>
<organism evidence="2 3">
    <name type="scientific">Protopolystoma xenopodis</name>
    <dbReference type="NCBI Taxonomy" id="117903"/>
    <lineage>
        <taxon>Eukaryota</taxon>
        <taxon>Metazoa</taxon>
        <taxon>Spiralia</taxon>
        <taxon>Lophotrochozoa</taxon>
        <taxon>Platyhelminthes</taxon>
        <taxon>Monogenea</taxon>
        <taxon>Polyopisthocotylea</taxon>
        <taxon>Polystomatidea</taxon>
        <taxon>Polystomatidae</taxon>
        <taxon>Protopolystoma</taxon>
    </lineage>
</organism>
<sequence>MHHPSACLVFIVMDHDLLLSDDLEGCIFFDLVRLFPTTEASSTEPSRGGRRPHTGTIMDSSSPTWQNRPTLDYEASGASLSGQSFTMPLIHPQFKEHHALSVLSQRLNDAYAQEVFRRWRALEKPEPK</sequence>
<dbReference type="OrthoDB" id="7976202at2759"/>
<proteinExistence type="predicted"/>
<feature type="region of interest" description="Disordered" evidence="1">
    <location>
        <begin position="39"/>
        <end position="68"/>
    </location>
</feature>
<dbReference type="EMBL" id="CAAALY010254033">
    <property type="protein sequence ID" value="VEL37113.1"/>
    <property type="molecule type" value="Genomic_DNA"/>
</dbReference>
<evidence type="ECO:0000313" key="2">
    <source>
        <dbReference type="EMBL" id="VEL37113.1"/>
    </source>
</evidence>
<reference evidence="2" key="1">
    <citation type="submission" date="2018-11" db="EMBL/GenBank/DDBJ databases">
        <authorList>
            <consortium name="Pathogen Informatics"/>
        </authorList>
    </citation>
    <scope>NUCLEOTIDE SEQUENCE</scope>
</reference>
<dbReference type="Proteomes" id="UP000784294">
    <property type="component" value="Unassembled WGS sequence"/>
</dbReference>